<dbReference type="InterPro" id="IPR025563">
    <property type="entry name" value="DUF4286"/>
</dbReference>
<dbReference type="EMBL" id="JAUEPH010000003">
    <property type="protein sequence ID" value="MDN3203889.1"/>
    <property type="molecule type" value="Genomic_DNA"/>
</dbReference>
<proteinExistence type="predicted"/>
<sequence>MILYNITYTVAHSVEEDFVSWMKDTHIPEVFACGLFTSHKFYRLLNSADDESTNYSIQFFAESTAKLMEYEKLYAQELRIKPQIRFGEKALAFRTLLQEV</sequence>
<keyword evidence="2" id="KW-1185">Reference proteome</keyword>
<comment type="caution">
    <text evidence="1">The sequence shown here is derived from an EMBL/GenBank/DDBJ whole genome shotgun (WGS) entry which is preliminary data.</text>
</comment>
<evidence type="ECO:0000313" key="2">
    <source>
        <dbReference type="Proteomes" id="UP001171916"/>
    </source>
</evidence>
<name>A0ABT7YBJ9_9BACT</name>
<accession>A0ABT7YBJ9</accession>
<dbReference type="Proteomes" id="UP001171916">
    <property type="component" value="Unassembled WGS sequence"/>
</dbReference>
<gene>
    <name evidence="1" type="ORF">QVH07_06995</name>
</gene>
<organism evidence="1 2">
    <name type="scientific">Algoriphagus sediminis</name>
    <dbReference type="NCBI Taxonomy" id="3057113"/>
    <lineage>
        <taxon>Bacteria</taxon>
        <taxon>Pseudomonadati</taxon>
        <taxon>Bacteroidota</taxon>
        <taxon>Cytophagia</taxon>
        <taxon>Cytophagales</taxon>
        <taxon>Cyclobacteriaceae</taxon>
        <taxon>Algoriphagus</taxon>
    </lineage>
</organism>
<evidence type="ECO:0000313" key="1">
    <source>
        <dbReference type="EMBL" id="MDN3203889.1"/>
    </source>
</evidence>
<protein>
    <submittedName>
        <fullName evidence="1">DUF4286 family protein</fullName>
    </submittedName>
</protein>
<dbReference type="RefSeq" id="WP_289999446.1">
    <property type="nucleotide sequence ID" value="NZ_JAUEPH010000003.1"/>
</dbReference>
<reference evidence="1" key="1">
    <citation type="submission" date="2023-06" db="EMBL/GenBank/DDBJ databases">
        <title>Robiginitalea aurantiacus sp. nov. and Algoriphagus sediminis sp. nov., isolated from coastal sediment.</title>
        <authorList>
            <person name="Zhou Z.Y."/>
            <person name="An J."/>
            <person name="Jia Y.W."/>
            <person name="Du Z.J."/>
        </authorList>
    </citation>
    <scope>NUCLEOTIDE SEQUENCE</scope>
    <source>
        <strain evidence="1">C2-7</strain>
    </source>
</reference>
<dbReference type="Pfam" id="PF14114">
    <property type="entry name" value="DUF4286"/>
    <property type="match status" value="1"/>
</dbReference>